<feature type="region of interest" description="Disordered" evidence="4">
    <location>
        <begin position="1"/>
        <end position="56"/>
    </location>
</feature>
<evidence type="ECO:0008006" key="7">
    <source>
        <dbReference type="Google" id="ProtNLM"/>
    </source>
</evidence>
<organism evidence="5 6">
    <name type="scientific">Cherax quadricarinatus</name>
    <name type="common">Australian red claw crayfish</name>
    <dbReference type="NCBI Taxonomy" id="27406"/>
    <lineage>
        <taxon>Eukaryota</taxon>
        <taxon>Metazoa</taxon>
        <taxon>Ecdysozoa</taxon>
        <taxon>Arthropoda</taxon>
        <taxon>Crustacea</taxon>
        <taxon>Multicrustacea</taxon>
        <taxon>Malacostraca</taxon>
        <taxon>Eumalacostraca</taxon>
        <taxon>Eucarida</taxon>
        <taxon>Decapoda</taxon>
        <taxon>Pleocyemata</taxon>
        <taxon>Astacidea</taxon>
        <taxon>Parastacoidea</taxon>
        <taxon>Parastacidae</taxon>
        <taxon>Cherax</taxon>
    </lineage>
</organism>
<dbReference type="EMBL" id="JARKIK010000001">
    <property type="protein sequence ID" value="KAK8754382.1"/>
    <property type="molecule type" value="Genomic_DNA"/>
</dbReference>
<protein>
    <recommendedName>
        <fullName evidence="7">EIF3j</fullName>
    </recommendedName>
</protein>
<dbReference type="GO" id="GO:0003743">
    <property type="term" value="F:translation initiation factor activity"/>
    <property type="evidence" value="ECO:0007669"/>
    <property type="project" value="UniProtKB-KW"/>
</dbReference>
<gene>
    <name evidence="5" type="ORF">OTU49_015913</name>
</gene>
<dbReference type="Gene3D" id="1.10.246.60">
    <property type="entry name" value="Eukaryotic translation initiation factor 3 like domains"/>
    <property type="match status" value="1"/>
</dbReference>
<keyword evidence="2" id="KW-0396">Initiation factor</keyword>
<keyword evidence="6" id="KW-1185">Reference proteome</keyword>
<dbReference type="PANTHER" id="PTHR21681">
    <property type="entry name" value="EUKARYOTIC TRANSLATION INITIATION FACTOR 3 SUBUNIT J"/>
    <property type="match status" value="1"/>
</dbReference>
<dbReference type="PANTHER" id="PTHR21681:SF0">
    <property type="entry name" value="EUKARYOTIC TRANSLATION INITIATION FACTOR 3 SUBUNIT J"/>
    <property type="match status" value="1"/>
</dbReference>
<reference evidence="5 6" key="1">
    <citation type="journal article" date="2024" name="BMC Genomics">
        <title>Genome assembly of redclaw crayfish (Cherax quadricarinatus) provides insights into its immune adaptation and hypoxia tolerance.</title>
        <authorList>
            <person name="Liu Z."/>
            <person name="Zheng J."/>
            <person name="Li H."/>
            <person name="Fang K."/>
            <person name="Wang S."/>
            <person name="He J."/>
            <person name="Zhou D."/>
            <person name="Weng S."/>
            <person name="Chi M."/>
            <person name="Gu Z."/>
            <person name="He J."/>
            <person name="Li F."/>
            <person name="Wang M."/>
        </authorList>
    </citation>
    <scope>NUCLEOTIDE SEQUENCE [LARGE SCALE GENOMIC DNA]</scope>
    <source>
        <strain evidence="5">ZL_2023a</strain>
    </source>
</reference>
<feature type="compositionally biased region" description="Acidic residues" evidence="4">
    <location>
        <begin position="26"/>
        <end position="44"/>
    </location>
</feature>
<evidence type="ECO:0000256" key="3">
    <source>
        <dbReference type="ARBA" id="ARBA00022917"/>
    </source>
</evidence>
<dbReference type="GO" id="GO:0005852">
    <property type="term" value="C:eukaryotic translation initiation factor 3 complex"/>
    <property type="evidence" value="ECO:0007669"/>
    <property type="project" value="InterPro"/>
</dbReference>
<evidence type="ECO:0000313" key="5">
    <source>
        <dbReference type="EMBL" id="KAK8754382.1"/>
    </source>
</evidence>
<evidence type="ECO:0000256" key="2">
    <source>
        <dbReference type="ARBA" id="ARBA00022540"/>
    </source>
</evidence>
<sequence>MSDVEWDADDFEPPKVAPALPTDKWDGEDEEDDIKDNWDDEEEERKEATIDTTTAQVKKKKKKLSEIIAEKEAKHIEESEKRRKEAEEKARSQTAEGILAEKMRLQQIQEAADLQLANDLVGTGSNTEEDNKLLDNIDLSSSDGLTSFRKALIFKIRSTERLEKRPIFVTFVEDVCRDLCQNLEMEEVKRVSSVITSLYNEKVKASKPKSKKKAGGKAKLNVGQGALVDDISNDFGGYNEYDDFI</sequence>
<evidence type="ECO:0000256" key="1">
    <source>
        <dbReference type="ARBA" id="ARBA00022490"/>
    </source>
</evidence>
<proteinExistence type="predicted"/>
<dbReference type="InterPro" id="IPR023194">
    <property type="entry name" value="eIF3-like_dom_sf"/>
</dbReference>
<accession>A0AAW0YCY6</accession>
<dbReference type="InterPro" id="IPR013906">
    <property type="entry name" value="eIF3j"/>
</dbReference>
<feature type="compositionally biased region" description="Acidic residues" evidence="4">
    <location>
        <begin position="1"/>
        <end position="11"/>
    </location>
</feature>
<dbReference type="AlphaFoldDB" id="A0AAW0YCY6"/>
<keyword evidence="3" id="KW-0648">Protein biosynthesis</keyword>
<feature type="compositionally biased region" description="Basic and acidic residues" evidence="4">
    <location>
        <begin position="69"/>
        <end position="91"/>
    </location>
</feature>
<dbReference type="Proteomes" id="UP001445076">
    <property type="component" value="Unassembled WGS sequence"/>
</dbReference>
<dbReference type="Pfam" id="PF08597">
    <property type="entry name" value="eIF3_subunit"/>
    <property type="match status" value="1"/>
</dbReference>
<feature type="region of interest" description="Disordered" evidence="4">
    <location>
        <begin position="69"/>
        <end position="93"/>
    </location>
</feature>
<comment type="caution">
    <text evidence="5">The sequence shown here is derived from an EMBL/GenBank/DDBJ whole genome shotgun (WGS) entry which is preliminary data.</text>
</comment>
<keyword evidence="1" id="KW-0963">Cytoplasm</keyword>
<evidence type="ECO:0000256" key="4">
    <source>
        <dbReference type="SAM" id="MobiDB-lite"/>
    </source>
</evidence>
<name>A0AAW0YCY6_CHEQU</name>
<evidence type="ECO:0000313" key="6">
    <source>
        <dbReference type="Proteomes" id="UP001445076"/>
    </source>
</evidence>